<proteinExistence type="predicted"/>
<comment type="caution">
    <text evidence="1">The sequence shown here is derived from an EMBL/GenBank/DDBJ whole genome shotgun (WGS) entry which is preliminary data.</text>
</comment>
<sequence length="533" mass="60108">MLVVLNLTSCQNEPYDSFTPVVINKQISVKNGRLFFQNKESLISVFKDYTTATDEEIDKLLNPLYQKGFYSLRPIVTSKNEDFLYNHYKEKSKKNTYLKSLSTAADDEFIDSFDAVEKIIGDDLYASFLNSDGEIQIGNQICKYTDVGLFITSIENYNLLEDYLVSKNISKDMKIATEQSVKEAIHNEFPNEGITNISGDLEYFKLSEPETDVTNKTTNTNKPNLTSRSASIDPAYNAFLSNLNPCSPESGLFGSLFGDNNICIDQYQSRRRVKTKAFNYNYFFVYHLGVKCVNQYRGWTGLWRVEAADKIKLIVESAQFEYNANKLLNNVMINNQSQSKTYYVNNQQISYAPNNMTINGFTYTNLNESALPQVLQNDGLGLTFEFFGTGNTGLDNLIQNGVNSSLKASQLNNYFYDGLYSIITSQLRSALQNNIYLPPANRTFVAKFPENGKVIIQKSLLDEGTGIGVREKTFDWGAEIKFKFSDNGSQDWSMSGAGSGNQLIRPTNFRVKIIGAVYNAGAWHGNKFNIGIE</sequence>
<dbReference type="AlphaFoldDB" id="A0A553EAY3"/>
<dbReference type="OrthoDB" id="1110966at2"/>
<evidence type="ECO:0000313" key="1">
    <source>
        <dbReference type="EMBL" id="TRX42234.1"/>
    </source>
</evidence>
<organism evidence="1 2">
    <name type="scientific">Flavobacterium restrictum</name>
    <dbReference type="NCBI Taxonomy" id="2594428"/>
    <lineage>
        <taxon>Bacteria</taxon>
        <taxon>Pseudomonadati</taxon>
        <taxon>Bacteroidota</taxon>
        <taxon>Flavobacteriia</taxon>
        <taxon>Flavobacteriales</taxon>
        <taxon>Flavobacteriaceae</taxon>
        <taxon>Flavobacterium</taxon>
    </lineage>
</organism>
<gene>
    <name evidence="1" type="ORF">FNW21_02945</name>
</gene>
<dbReference type="EMBL" id="VJZT01000002">
    <property type="protein sequence ID" value="TRX42234.1"/>
    <property type="molecule type" value="Genomic_DNA"/>
</dbReference>
<evidence type="ECO:0000313" key="2">
    <source>
        <dbReference type="Proteomes" id="UP000316371"/>
    </source>
</evidence>
<name>A0A553EAY3_9FLAO</name>
<reference evidence="1 2" key="1">
    <citation type="submission" date="2019-07" db="EMBL/GenBank/DDBJ databases">
        <title>Novel species of Flavobacterium.</title>
        <authorList>
            <person name="Liu Q."/>
            <person name="Xin Y.-H."/>
        </authorList>
    </citation>
    <scope>NUCLEOTIDE SEQUENCE [LARGE SCALE GENOMIC DNA]</scope>
    <source>
        <strain evidence="1 2">LB1R34</strain>
    </source>
</reference>
<protein>
    <submittedName>
        <fullName evidence="1">Uncharacterized protein</fullName>
    </submittedName>
</protein>
<dbReference type="Proteomes" id="UP000316371">
    <property type="component" value="Unassembled WGS sequence"/>
</dbReference>
<keyword evidence="2" id="KW-1185">Reference proteome</keyword>
<accession>A0A553EAY3</accession>